<proteinExistence type="predicted"/>
<dbReference type="EMBL" id="JANTQA010000051">
    <property type="protein sequence ID" value="KAJ3430166.1"/>
    <property type="molecule type" value="Genomic_DNA"/>
</dbReference>
<feature type="compositionally biased region" description="Basic and acidic residues" evidence="1">
    <location>
        <begin position="332"/>
        <end position="347"/>
    </location>
</feature>
<comment type="caution">
    <text evidence="3">The sequence shown here is derived from an EMBL/GenBank/DDBJ whole genome shotgun (WGS) entry which is preliminary data.</text>
</comment>
<evidence type="ECO:0000313" key="3">
    <source>
        <dbReference type="EMBL" id="KAJ3430166.1"/>
    </source>
</evidence>
<dbReference type="AlphaFoldDB" id="A0AAV7YNF3"/>
<keyword evidence="2" id="KW-1133">Transmembrane helix</keyword>
<gene>
    <name evidence="3" type="ORF">M0812_23168</name>
</gene>
<feature type="transmembrane region" description="Helical" evidence="2">
    <location>
        <begin position="153"/>
        <end position="173"/>
    </location>
</feature>
<feature type="transmembrane region" description="Helical" evidence="2">
    <location>
        <begin position="76"/>
        <end position="95"/>
    </location>
</feature>
<feature type="transmembrane region" description="Helical" evidence="2">
    <location>
        <begin position="38"/>
        <end position="56"/>
    </location>
</feature>
<evidence type="ECO:0000256" key="1">
    <source>
        <dbReference type="SAM" id="MobiDB-lite"/>
    </source>
</evidence>
<dbReference type="Proteomes" id="UP001146793">
    <property type="component" value="Unassembled WGS sequence"/>
</dbReference>
<keyword evidence="2" id="KW-0812">Transmembrane</keyword>
<accession>A0AAV7YNF3</accession>
<evidence type="ECO:0000313" key="4">
    <source>
        <dbReference type="Proteomes" id="UP001146793"/>
    </source>
</evidence>
<evidence type="ECO:0000256" key="2">
    <source>
        <dbReference type="SAM" id="Phobius"/>
    </source>
</evidence>
<reference evidence="3" key="1">
    <citation type="submission" date="2022-08" db="EMBL/GenBank/DDBJ databases">
        <title>Novel sulphate-reducing endosymbionts in the free-living metamonad Anaeramoeba.</title>
        <authorList>
            <person name="Jerlstrom-Hultqvist J."/>
            <person name="Cepicka I."/>
            <person name="Gallot-Lavallee L."/>
            <person name="Salas-Leiva D."/>
            <person name="Curtis B.A."/>
            <person name="Zahonova K."/>
            <person name="Pipaliya S."/>
            <person name="Dacks J."/>
            <person name="Roger A.J."/>
        </authorList>
    </citation>
    <scope>NUCLEOTIDE SEQUENCE</scope>
    <source>
        <strain evidence="3">Busselton2</strain>
    </source>
</reference>
<feature type="compositionally biased region" description="Basic and acidic residues" evidence="1">
    <location>
        <begin position="305"/>
        <end position="315"/>
    </location>
</feature>
<keyword evidence="2" id="KW-0472">Membrane</keyword>
<sequence>MSDSTILATHGGCYLENLDREDYQCMCKFMGGFKPYRYIFLSTSIITFLITLYLLIDVWRMINKNRKLFSVFKLKILSLGISFLFTIISVVYYSYDPHRCNREINPVLESVLYGLGICLPAILLVMIILRWLDLLKASFSQQKHALFKPATKKIFFSVMVFWLLFEIICRVFWAGSTYYIYSIWGCLYTIVCFIGYVVVGTKLNRKLLYGGKLAGSIDEKRKNQIKQIYTVALIGSLVSILIFLESLIAMVISCFNQAKCSLAIEFLWKFEESIIIWIYIWIAWKGNNSIKNQKNPKQNSQKKNKNTDQIKKNSDIEVNSLSSSKASSSNKDSSDSDKSSNSKDPNDSKGSTGSKDSSDSLESD</sequence>
<feature type="transmembrane region" description="Helical" evidence="2">
    <location>
        <begin position="179"/>
        <end position="199"/>
    </location>
</feature>
<feature type="region of interest" description="Disordered" evidence="1">
    <location>
        <begin position="293"/>
        <end position="364"/>
    </location>
</feature>
<feature type="transmembrane region" description="Helical" evidence="2">
    <location>
        <begin position="111"/>
        <end position="132"/>
    </location>
</feature>
<protein>
    <submittedName>
        <fullName evidence="3">Zcchc10 protein</fullName>
    </submittedName>
</protein>
<name>A0AAV7YNF3_9EUKA</name>
<organism evidence="3 4">
    <name type="scientific">Anaeramoeba flamelloides</name>
    <dbReference type="NCBI Taxonomy" id="1746091"/>
    <lineage>
        <taxon>Eukaryota</taxon>
        <taxon>Metamonada</taxon>
        <taxon>Anaeramoebidae</taxon>
        <taxon>Anaeramoeba</taxon>
    </lineage>
</organism>
<feature type="transmembrane region" description="Helical" evidence="2">
    <location>
        <begin position="228"/>
        <end position="252"/>
    </location>
</feature>
<feature type="compositionally biased region" description="Low complexity" evidence="1">
    <location>
        <begin position="319"/>
        <end position="331"/>
    </location>
</feature>